<keyword evidence="2" id="KW-0489">Methyltransferase</keyword>
<evidence type="ECO:0000256" key="4">
    <source>
        <dbReference type="ARBA" id="ARBA00022723"/>
    </source>
</evidence>
<evidence type="ECO:0000313" key="7">
    <source>
        <dbReference type="Proteomes" id="UP001190926"/>
    </source>
</evidence>
<organism evidence="6 7">
    <name type="scientific">Perilla frutescens var. hirtella</name>
    <name type="common">Perilla citriodora</name>
    <name type="synonym">Perilla setoyensis</name>
    <dbReference type="NCBI Taxonomy" id="608512"/>
    <lineage>
        <taxon>Eukaryota</taxon>
        <taxon>Viridiplantae</taxon>
        <taxon>Streptophyta</taxon>
        <taxon>Embryophyta</taxon>
        <taxon>Tracheophyta</taxon>
        <taxon>Spermatophyta</taxon>
        <taxon>Magnoliopsida</taxon>
        <taxon>eudicotyledons</taxon>
        <taxon>Gunneridae</taxon>
        <taxon>Pentapetalae</taxon>
        <taxon>asterids</taxon>
        <taxon>lamiids</taxon>
        <taxon>Lamiales</taxon>
        <taxon>Lamiaceae</taxon>
        <taxon>Nepetoideae</taxon>
        <taxon>Elsholtzieae</taxon>
        <taxon>Perilla</taxon>
    </lineage>
</organism>
<accession>A0AAD4IMX9</accession>
<dbReference type="PANTHER" id="PTHR31009">
    <property type="entry name" value="S-ADENOSYL-L-METHIONINE:CARBOXYL METHYLTRANSFERASE FAMILY PROTEIN"/>
    <property type="match status" value="1"/>
</dbReference>
<dbReference type="GO" id="GO:0032259">
    <property type="term" value="P:methylation"/>
    <property type="evidence" value="ECO:0007669"/>
    <property type="project" value="UniProtKB-KW"/>
</dbReference>
<dbReference type="Proteomes" id="UP001190926">
    <property type="component" value="Unassembled WGS sequence"/>
</dbReference>
<gene>
    <name evidence="6" type="ORF">C2S53_011182</name>
</gene>
<comment type="similarity">
    <text evidence="1">Belongs to the methyltransferase superfamily. Type-7 methyltransferase family.</text>
</comment>
<dbReference type="Gene3D" id="1.10.1200.270">
    <property type="entry name" value="Methyltransferase, alpha-helical capping domain"/>
    <property type="match status" value="1"/>
</dbReference>
<evidence type="ECO:0000256" key="1">
    <source>
        <dbReference type="ARBA" id="ARBA00007967"/>
    </source>
</evidence>
<dbReference type="InterPro" id="IPR005299">
    <property type="entry name" value="MeTrfase_7"/>
</dbReference>
<dbReference type="GO" id="GO:0008168">
    <property type="term" value="F:methyltransferase activity"/>
    <property type="evidence" value="ECO:0007669"/>
    <property type="project" value="UniProtKB-KW"/>
</dbReference>
<evidence type="ECO:0008006" key="8">
    <source>
        <dbReference type="Google" id="ProtNLM"/>
    </source>
</evidence>
<protein>
    <recommendedName>
        <fullName evidence="8">S-adenosylmethionine-dependent methyltransferase</fullName>
    </recommendedName>
</protein>
<evidence type="ECO:0000256" key="5">
    <source>
        <dbReference type="ARBA" id="ARBA00022842"/>
    </source>
</evidence>
<keyword evidence="4" id="KW-0479">Metal-binding</keyword>
<keyword evidence="3" id="KW-0808">Transferase</keyword>
<name>A0AAD4IMX9_PERFH</name>
<evidence type="ECO:0000256" key="2">
    <source>
        <dbReference type="ARBA" id="ARBA00022603"/>
    </source>
</evidence>
<reference evidence="6 7" key="1">
    <citation type="journal article" date="2021" name="Nat. Commun.">
        <title>Incipient diploidization of the medicinal plant Perilla within 10,000 years.</title>
        <authorList>
            <person name="Zhang Y."/>
            <person name="Shen Q."/>
            <person name="Leng L."/>
            <person name="Zhang D."/>
            <person name="Chen S."/>
            <person name="Shi Y."/>
            <person name="Ning Z."/>
            <person name="Chen S."/>
        </authorList>
    </citation>
    <scope>NUCLEOTIDE SEQUENCE [LARGE SCALE GENOMIC DNA]</scope>
    <source>
        <strain evidence="7">cv. PC099</strain>
    </source>
</reference>
<evidence type="ECO:0000313" key="6">
    <source>
        <dbReference type="EMBL" id="KAH6755615.1"/>
    </source>
</evidence>
<keyword evidence="7" id="KW-1185">Reference proteome</keyword>
<evidence type="ECO:0000256" key="3">
    <source>
        <dbReference type="ARBA" id="ARBA00022679"/>
    </source>
</evidence>
<dbReference type="SUPFAM" id="SSF53335">
    <property type="entry name" value="S-adenosyl-L-methionine-dependent methyltransferases"/>
    <property type="match status" value="1"/>
</dbReference>
<feature type="non-terminal residue" evidence="6">
    <location>
        <position position="360"/>
    </location>
</feature>
<dbReference type="Gene3D" id="3.40.50.150">
    <property type="entry name" value="Vaccinia Virus protein VP39"/>
    <property type="match status" value="1"/>
</dbReference>
<dbReference type="GO" id="GO:0046872">
    <property type="term" value="F:metal ion binding"/>
    <property type="evidence" value="ECO:0007669"/>
    <property type="project" value="UniProtKB-KW"/>
</dbReference>
<keyword evidence="5" id="KW-0460">Magnesium</keyword>
<sequence>MGQSSPMNGGDGIYSYTKNSTLQRNVARGAMDVIKEVVIDNLDIEKLLSEPSTATFVIADLGCSVGPNTFYAIQTLIDAVVDTTNHRRHSTKLEFQVLFNDQTGNDFNTLFASLPHPRNYFAAAVPGSFYGRLFPSSSIHIAYSSASINWLSKVPEAVQLKGSPAWNSGKIHYAGASDAVVNAYADQFVADMEVFLRARGEEIAPGGMIVMPTPGVAHRGVTHHASVMINFLESILIAMGVLEQELVDSFNIPVVYPCIEDMRRVIEKNGCFEIVKLELGNLKGKDRDGYTDAESVIMHLRAALEGTFGNHFGNQIADQLFLRAMQQKLHFAHILQSFDFVAAHNFFVALKRKSYTFSVS</sequence>
<dbReference type="AlphaFoldDB" id="A0AAD4IMX9"/>
<comment type="caution">
    <text evidence="6">The sequence shown here is derived from an EMBL/GenBank/DDBJ whole genome shotgun (WGS) entry which is preliminary data.</text>
</comment>
<dbReference type="Pfam" id="PF03492">
    <property type="entry name" value="Methyltransf_7"/>
    <property type="match status" value="1"/>
</dbReference>
<dbReference type="EMBL" id="SDAM02029598">
    <property type="protein sequence ID" value="KAH6755615.1"/>
    <property type="molecule type" value="Genomic_DNA"/>
</dbReference>
<dbReference type="InterPro" id="IPR029063">
    <property type="entry name" value="SAM-dependent_MTases_sf"/>
</dbReference>
<dbReference type="InterPro" id="IPR042086">
    <property type="entry name" value="MeTrfase_capping"/>
</dbReference>
<proteinExistence type="inferred from homology"/>